<gene>
    <name evidence="1" type="ORF">HDK90DRAFT_67100</name>
</gene>
<name>A0ABR1YDG3_9PEZI</name>
<reference evidence="1 2" key="1">
    <citation type="submission" date="2024-04" db="EMBL/GenBank/DDBJ databases">
        <title>Phyllosticta paracitricarpa is synonymous to the EU quarantine fungus P. citricarpa based on phylogenomic analyses.</title>
        <authorList>
            <consortium name="Lawrence Berkeley National Laboratory"/>
            <person name="Van Ingen-Buijs V.A."/>
            <person name="Van Westerhoven A.C."/>
            <person name="Haridas S."/>
            <person name="Skiadas P."/>
            <person name="Martin F."/>
            <person name="Groenewald J.Z."/>
            <person name="Crous P.W."/>
            <person name="Seidl M.F."/>
        </authorList>
    </citation>
    <scope>NUCLEOTIDE SEQUENCE [LARGE SCALE GENOMIC DNA]</scope>
    <source>
        <strain evidence="1 2">CBS 123374</strain>
    </source>
</reference>
<proteinExistence type="predicted"/>
<evidence type="ECO:0000313" key="1">
    <source>
        <dbReference type="EMBL" id="KAK8225802.1"/>
    </source>
</evidence>
<evidence type="ECO:0000313" key="2">
    <source>
        <dbReference type="Proteomes" id="UP001492380"/>
    </source>
</evidence>
<protein>
    <recommendedName>
        <fullName evidence="3">Secreted protein</fullName>
    </recommendedName>
</protein>
<sequence>MWLSSRWIPPSFSLSGLAQGFHHVAARPQLSGDTDGPILHDHLRRRAKCVKNHAPHFSAVGAGFLLNTKSKKTAHRQRVLTPLRWPRAGHAVIPWRARDGDAHHRAPRPGLAPRTKGELGGGVPLTLSALTHCKHCNNLPFHRFLDPIRSTFDCCSSC</sequence>
<accession>A0ABR1YDG3</accession>
<dbReference type="EMBL" id="JBBWRZ010000011">
    <property type="protein sequence ID" value="KAK8225802.1"/>
    <property type="molecule type" value="Genomic_DNA"/>
</dbReference>
<keyword evidence="2" id="KW-1185">Reference proteome</keyword>
<dbReference type="Proteomes" id="UP001492380">
    <property type="component" value="Unassembled WGS sequence"/>
</dbReference>
<organism evidence="1 2">
    <name type="scientific">Phyllosticta capitalensis</name>
    <dbReference type="NCBI Taxonomy" id="121624"/>
    <lineage>
        <taxon>Eukaryota</taxon>
        <taxon>Fungi</taxon>
        <taxon>Dikarya</taxon>
        <taxon>Ascomycota</taxon>
        <taxon>Pezizomycotina</taxon>
        <taxon>Dothideomycetes</taxon>
        <taxon>Dothideomycetes incertae sedis</taxon>
        <taxon>Botryosphaeriales</taxon>
        <taxon>Phyllostictaceae</taxon>
        <taxon>Phyllosticta</taxon>
    </lineage>
</organism>
<evidence type="ECO:0008006" key="3">
    <source>
        <dbReference type="Google" id="ProtNLM"/>
    </source>
</evidence>
<comment type="caution">
    <text evidence="1">The sequence shown here is derived from an EMBL/GenBank/DDBJ whole genome shotgun (WGS) entry which is preliminary data.</text>
</comment>